<sequence length="74" mass="8278">MCVSTRLDRAGSSGECVWMVTSTVVRRVKTKKKAEKKQSQDQEASKQPTNRADFFWGVDTGNGWDVSSNQDGYC</sequence>
<evidence type="ECO:0000313" key="3">
    <source>
        <dbReference type="EMBL" id="KAA1120476.1"/>
    </source>
</evidence>
<gene>
    <name evidence="2" type="ORF">PGT21_006806</name>
    <name evidence="3" type="ORF">PGTUg99_002388</name>
</gene>
<evidence type="ECO:0000313" key="4">
    <source>
        <dbReference type="Proteomes" id="UP000324748"/>
    </source>
</evidence>
<protein>
    <submittedName>
        <fullName evidence="2">Uncharacterized protein</fullName>
    </submittedName>
</protein>
<reference evidence="4 5" key="1">
    <citation type="submission" date="2019-05" db="EMBL/GenBank/DDBJ databases">
        <title>Emergence of the Ug99 lineage of the wheat stem rust pathogen through somatic hybridization.</title>
        <authorList>
            <person name="Li F."/>
            <person name="Upadhyaya N.M."/>
            <person name="Sperschneider J."/>
            <person name="Matny O."/>
            <person name="Nguyen-Phuc H."/>
            <person name="Mago R."/>
            <person name="Raley C."/>
            <person name="Miller M.E."/>
            <person name="Silverstein K.A.T."/>
            <person name="Henningsen E."/>
            <person name="Hirsch C.D."/>
            <person name="Visser B."/>
            <person name="Pretorius Z.A."/>
            <person name="Steffenson B.J."/>
            <person name="Schwessinger B."/>
            <person name="Dodds P.N."/>
            <person name="Figueroa M."/>
        </authorList>
    </citation>
    <scope>NUCLEOTIDE SEQUENCE [LARGE SCALE GENOMIC DNA]</scope>
    <source>
        <strain evidence="2">21-0</strain>
        <strain evidence="3 5">Ug99</strain>
    </source>
</reference>
<organism evidence="2 4">
    <name type="scientific">Puccinia graminis f. sp. tritici</name>
    <dbReference type="NCBI Taxonomy" id="56615"/>
    <lineage>
        <taxon>Eukaryota</taxon>
        <taxon>Fungi</taxon>
        <taxon>Dikarya</taxon>
        <taxon>Basidiomycota</taxon>
        <taxon>Pucciniomycotina</taxon>
        <taxon>Pucciniomycetes</taxon>
        <taxon>Pucciniales</taxon>
        <taxon>Pucciniaceae</taxon>
        <taxon>Puccinia</taxon>
    </lineage>
</organism>
<evidence type="ECO:0000313" key="5">
    <source>
        <dbReference type="Proteomes" id="UP000325313"/>
    </source>
</evidence>
<comment type="caution">
    <text evidence="2">The sequence shown here is derived from an EMBL/GenBank/DDBJ whole genome shotgun (WGS) entry which is preliminary data.</text>
</comment>
<dbReference type="EMBL" id="VDEP01000243">
    <property type="protein sequence ID" value="KAA1120476.1"/>
    <property type="molecule type" value="Genomic_DNA"/>
</dbReference>
<dbReference type="AlphaFoldDB" id="A0A5B0QVU0"/>
<accession>A0A5B0QVU0</accession>
<feature type="compositionally biased region" description="Polar residues" evidence="1">
    <location>
        <begin position="65"/>
        <end position="74"/>
    </location>
</feature>
<evidence type="ECO:0000313" key="2">
    <source>
        <dbReference type="EMBL" id="KAA1117417.1"/>
    </source>
</evidence>
<dbReference type="OrthoDB" id="10342393at2759"/>
<keyword evidence="4" id="KW-1185">Reference proteome</keyword>
<feature type="region of interest" description="Disordered" evidence="1">
    <location>
        <begin position="29"/>
        <end position="74"/>
    </location>
</feature>
<dbReference type="Proteomes" id="UP000325313">
    <property type="component" value="Unassembled WGS sequence"/>
</dbReference>
<name>A0A5B0QVU0_PUCGR</name>
<dbReference type="EMBL" id="VSWC01000002">
    <property type="protein sequence ID" value="KAA1117417.1"/>
    <property type="molecule type" value="Genomic_DNA"/>
</dbReference>
<evidence type="ECO:0000256" key="1">
    <source>
        <dbReference type="SAM" id="MobiDB-lite"/>
    </source>
</evidence>
<proteinExistence type="predicted"/>
<dbReference type="Proteomes" id="UP000324748">
    <property type="component" value="Unassembled WGS sequence"/>
</dbReference>